<evidence type="ECO:0000256" key="1">
    <source>
        <dbReference type="SAM" id="MobiDB-lite"/>
    </source>
</evidence>
<feature type="domain" description="HNH nuclease" evidence="2">
    <location>
        <begin position="335"/>
        <end position="388"/>
    </location>
</feature>
<dbReference type="InterPro" id="IPR003615">
    <property type="entry name" value="HNH_nuc"/>
</dbReference>
<dbReference type="CDD" id="cd00085">
    <property type="entry name" value="HNHc"/>
    <property type="match status" value="1"/>
</dbReference>
<dbReference type="PATRIC" id="fig|1284664.3.peg.4827"/>
<evidence type="ECO:0000313" key="5">
    <source>
        <dbReference type="EMBL" id="EMF26420.1"/>
    </source>
</evidence>
<dbReference type="AlphaFoldDB" id="M3D9H7"/>
<feature type="region of interest" description="Disordered" evidence="1">
    <location>
        <begin position="284"/>
        <end position="313"/>
    </location>
</feature>
<comment type="caution">
    <text evidence="5">The sequence shown here is derived from an EMBL/GenBank/DDBJ whole genome shotgun (WGS) entry which is preliminary data.</text>
</comment>
<evidence type="ECO:0000313" key="6">
    <source>
        <dbReference type="Proteomes" id="UP000011732"/>
    </source>
</evidence>
<feature type="domain" description="ScoMcrA-like DNA sulfur-binding" evidence="3">
    <location>
        <begin position="127"/>
        <end position="277"/>
    </location>
</feature>
<accession>M3D9H7</accession>
<dbReference type="InterPro" id="IPR058807">
    <property type="entry name" value="ScoMcrA_N"/>
</dbReference>
<evidence type="ECO:0000259" key="2">
    <source>
        <dbReference type="Pfam" id="PF13391"/>
    </source>
</evidence>
<organism evidence="5 6">
    <name type="scientific">Streptomyces gancidicus BKS 13-15</name>
    <dbReference type="NCBI Taxonomy" id="1284664"/>
    <lineage>
        <taxon>Bacteria</taxon>
        <taxon>Bacillati</taxon>
        <taxon>Actinomycetota</taxon>
        <taxon>Actinomycetes</taxon>
        <taxon>Kitasatosporales</taxon>
        <taxon>Streptomycetaceae</taxon>
        <taxon>Streptomyces</taxon>
        <taxon>Streptomyces pseudogriseolus group</taxon>
    </lineage>
</organism>
<dbReference type="EMBL" id="AOHP01000110">
    <property type="protein sequence ID" value="EMF26420.1"/>
    <property type="molecule type" value="Genomic_DNA"/>
</dbReference>
<keyword evidence="6" id="KW-1185">Reference proteome</keyword>
<evidence type="ECO:0000259" key="4">
    <source>
        <dbReference type="Pfam" id="PF26345"/>
    </source>
</evidence>
<name>M3D9H7_STREZ</name>
<dbReference type="InterPro" id="IPR058813">
    <property type="entry name" value="DNA-SBD_ScoMcrA"/>
</dbReference>
<reference evidence="5 6" key="1">
    <citation type="journal article" date="2013" name="Genome Announc.">
        <title>Draft Genome Sequence of Streptomyces gancidicus Strain BKS 13-15.</title>
        <authorList>
            <person name="Kumar S."/>
            <person name="Kaur N."/>
            <person name="Singh N.K."/>
            <person name="Raghava G.P."/>
            <person name="Mayilraj S."/>
        </authorList>
    </citation>
    <scope>NUCLEOTIDE SEQUENCE [LARGE SCALE GENOMIC DNA]</scope>
    <source>
        <strain evidence="5 6">BKS 13-15</strain>
    </source>
</reference>
<dbReference type="Pfam" id="PF13391">
    <property type="entry name" value="HNH_2"/>
    <property type="match status" value="1"/>
</dbReference>
<evidence type="ECO:0000259" key="3">
    <source>
        <dbReference type="Pfam" id="PF26340"/>
    </source>
</evidence>
<sequence>MGAEAGETCTTAALCMYDLSYRPTSLPRMGLGDIRHEHVIAATEEFRRLGREEFLRTYGFGRARSYQLVLDGRRYDSKAIAGVAHGYATGDFLSAADFSGGAATVARCLRELGFVVETGAPSDNRAGLLARLRQLRVSRGPGNPAPSRHQPLSLLWAMARAADDRPRLTPWPTFRDEVGPLLVEFGLPNAKATPEYPFWHLQGSELWEVRGIPAELAMRMPNVGLFNEHHPQAGFTAETADLLCDPVTRLEAIATICETYLGDIDRQALFSRIGLSGYTTAGGPLTPWAEEPGGADTDEYGRSAGPAPRREATRSVIVRDEALARKVKELEDDRCQVCDTALRYLNRPYSEAAHIRGLGSPHHGPDELQNLLCLCANCHVLFDGLEIYVDTEGLVRGTRGDRAPRPLRRAPGHPIDEAHVAYHRDLCNLNARKPAAS</sequence>
<protein>
    <submittedName>
        <fullName evidence="5">Uncharacterized protein</fullName>
    </submittedName>
</protein>
<dbReference type="Pfam" id="PF26340">
    <property type="entry name" value="DNA-SBD_ScoMcrA"/>
    <property type="match status" value="1"/>
</dbReference>
<feature type="domain" description="ScoMcrA-like N-terminal head" evidence="4">
    <location>
        <begin position="33"/>
        <end position="117"/>
    </location>
</feature>
<dbReference type="Pfam" id="PF26345">
    <property type="entry name" value="ScoMcrA_N"/>
    <property type="match status" value="1"/>
</dbReference>
<proteinExistence type="predicted"/>
<gene>
    <name evidence="5" type="ORF">H114_24105</name>
</gene>
<dbReference type="REBASE" id="64098">
    <property type="entry name" value="Sga1315ORF24105P"/>
</dbReference>
<dbReference type="Proteomes" id="UP000011732">
    <property type="component" value="Unassembled WGS sequence"/>
</dbReference>